<accession>H8H1W7</accession>
<gene>
    <name evidence="1" type="ordered locus">DGo_PB0245</name>
</gene>
<dbReference type="AlphaFoldDB" id="H8H1W7"/>
<sequence length="54" mass="6061">MMPSHHTCAWVWWQERAGLPIPGCARSVLPLPARSVSTIPNDAPLPWRTLRGSR</sequence>
<evidence type="ECO:0000313" key="2">
    <source>
        <dbReference type="Proteomes" id="UP000007575"/>
    </source>
</evidence>
<reference evidence="1 2" key="1">
    <citation type="journal article" date="2012" name="PLoS ONE">
        <title>Genome sequence and transcriptome analysis of the radioresistant bacterium Deinococcus gobiensis: insights into the extreme environmental adaptations.</title>
        <authorList>
            <person name="Yuan M."/>
            <person name="Chen M."/>
            <person name="Zhang W."/>
            <person name="Lu W."/>
            <person name="Wang J."/>
            <person name="Yang M."/>
            <person name="Zhao P."/>
            <person name="Tang R."/>
            <person name="Li X."/>
            <person name="Hao Y."/>
            <person name="Zhou Z."/>
            <person name="Zhan Y."/>
            <person name="Yu H."/>
            <person name="Teng C."/>
            <person name="Yan Y."/>
            <person name="Ping S."/>
            <person name="Wang Y."/>
            <person name="Lin M."/>
        </authorList>
    </citation>
    <scope>NUCLEOTIDE SEQUENCE [LARGE SCALE GENOMIC DNA]</scope>
    <source>
        <strain evidence="2">DSM 21396 / JCM 16679 / CGMCC 1.7299 / I-0</strain>
        <plasmid evidence="1">P2</plasmid>
    </source>
</reference>
<proteinExistence type="predicted"/>
<organism evidence="1 2">
    <name type="scientific">Deinococcus gobiensis (strain DSM 21396 / JCM 16679 / CGMCC 1.7299 / I-0)</name>
    <dbReference type="NCBI Taxonomy" id="745776"/>
    <lineage>
        <taxon>Bacteria</taxon>
        <taxon>Thermotogati</taxon>
        <taxon>Deinococcota</taxon>
        <taxon>Deinococci</taxon>
        <taxon>Deinococcales</taxon>
        <taxon>Deinococcaceae</taxon>
        <taxon>Deinococcus</taxon>
    </lineage>
</organism>
<keyword evidence="1" id="KW-0614">Plasmid</keyword>
<protein>
    <submittedName>
        <fullName evidence="1">Uncharacterized protein</fullName>
    </submittedName>
</protein>
<geneLocation type="plasmid" evidence="1 2">
    <name>P2</name>
</geneLocation>
<dbReference type="HOGENOM" id="CLU_3042625_0_0_0"/>
<dbReference type="KEGG" id="dgo:DGo_PB0245"/>
<dbReference type="Proteomes" id="UP000007575">
    <property type="component" value="Plasmid P2"/>
</dbReference>
<evidence type="ECO:0000313" key="1">
    <source>
        <dbReference type="EMBL" id="AFD27514.1"/>
    </source>
</evidence>
<keyword evidence="2" id="KW-1185">Reference proteome</keyword>
<name>H8H1W7_DEIGI</name>
<dbReference type="EMBL" id="CP002193">
    <property type="protein sequence ID" value="AFD27514.1"/>
    <property type="molecule type" value="Genomic_DNA"/>
</dbReference>